<proteinExistence type="predicted"/>
<dbReference type="EMBL" id="QFFJ01000001">
    <property type="protein sequence ID" value="RBL92375.1"/>
    <property type="molecule type" value="Genomic_DNA"/>
</dbReference>
<keyword evidence="3" id="KW-1185">Reference proteome</keyword>
<dbReference type="Pfam" id="PF14300">
    <property type="entry name" value="DMP19"/>
    <property type="match status" value="1"/>
</dbReference>
<sequence>MQQDEQRKAFDDYSYKLVEKLFSQHEGKLDKLSEKEQEVVRIWRLEADMYNGGFLQYFCNWGYDNFLETQKILQQLGAVKCLQIITEYESTIAVVQDDERLTALWDIPKYLGDYLTVEQEQRLEELDNLYWDNPDDLQLLCYNYYLKPNE</sequence>
<dbReference type="OrthoDB" id="7989464at2"/>
<reference evidence="2 3" key="1">
    <citation type="submission" date="2018-05" db="EMBL/GenBank/DDBJ databases">
        <title>Chitinophaga sp. K3CV102501T nov., isolated from isolated from a monsoon evergreen broad-leaved forest soil.</title>
        <authorList>
            <person name="Lv Y."/>
        </authorList>
    </citation>
    <scope>NUCLEOTIDE SEQUENCE [LARGE SCALE GENOMIC DNA]</scope>
    <source>
        <strain evidence="2 3">GDMCC 1.1325</strain>
    </source>
</reference>
<comment type="caution">
    <text evidence="2">The sequence shown here is derived from an EMBL/GenBank/DDBJ whole genome shotgun (WGS) entry which is preliminary data.</text>
</comment>
<evidence type="ECO:0000313" key="2">
    <source>
        <dbReference type="EMBL" id="RBL92375.1"/>
    </source>
</evidence>
<organism evidence="2 3">
    <name type="scientific">Chitinophaga flava</name>
    <dbReference type="NCBI Taxonomy" id="2259036"/>
    <lineage>
        <taxon>Bacteria</taxon>
        <taxon>Pseudomonadati</taxon>
        <taxon>Bacteroidota</taxon>
        <taxon>Chitinophagia</taxon>
        <taxon>Chitinophagales</taxon>
        <taxon>Chitinophagaceae</taxon>
        <taxon>Chitinophaga</taxon>
    </lineage>
</organism>
<feature type="domain" description="DNA mimic protein DMP19 C-terminal" evidence="1">
    <location>
        <begin position="30"/>
        <end position="144"/>
    </location>
</feature>
<dbReference type="RefSeq" id="WP_113614975.1">
    <property type="nucleotide sequence ID" value="NZ_QFFJ01000001.1"/>
</dbReference>
<evidence type="ECO:0000259" key="1">
    <source>
        <dbReference type="Pfam" id="PF14300"/>
    </source>
</evidence>
<accession>A0A365Y3C3</accession>
<name>A0A365Y3C3_9BACT</name>
<protein>
    <recommendedName>
        <fullName evidence="1">DNA mimic protein DMP19 C-terminal domain-containing protein</fullName>
    </recommendedName>
</protein>
<evidence type="ECO:0000313" key="3">
    <source>
        <dbReference type="Proteomes" id="UP000253410"/>
    </source>
</evidence>
<dbReference type="Gene3D" id="1.20.1420.60">
    <property type="match status" value="1"/>
</dbReference>
<gene>
    <name evidence="2" type="ORF">DF182_07245</name>
</gene>
<dbReference type="InterPro" id="IPR025402">
    <property type="entry name" value="DMP19_C"/>
</dbReference>
<dbReference type="AlphaFoldDB" id="A0A365Y3C3"/>
<dbReference type="Proteomes" id="UP000253410">
    <property type="component" value="Unassembled WGS sequence"/>
</dbReference>